<evidence type="ECO:0000313" key="3">
    <source>
        <dbReference type="EMBL" id="AQG80716.1"/>
    </source>
</evidence>
<dbReference type="OrthoDB" id="192739at2"/>
<dbReference type="Pfam" id="PF00903">
    <property type="entry name" value="Glyoxalase"/>
    <property type="match status" value="1"/>
</dbReference>
<gene>
    <name evidence="3" type="ORF">AWR27_16135</name>
</gene>
<protein>
    <submittedName>
        <fullName evidence="3">Glyoxalase</fullName>
    </submittedName>
</protein>
<dbReference type="RefSeq" id="WP_077132147.1">
    <property type="nucleotide sequence ID" value="NZ_CP014263.1"/>
</dbReference>
<evidence type="ECO:0000259" key="2">
    <source>
        <dbReference type="PROSITE" id="PS51819"/>
    </source>
</evidence>
<dbReference type="AlphaFoldDB" id="A0A1P9WZB0"/>
<dbReference type="STRING" id="1178516.AWR27_16135"/>
<keyword evidence="4" id="KW-1185">Reference proteome</keyword>
<evidence type="ECO:0000313" key="4">
    <source>
        <dbReference type="Proteomes" id="UP000187941"/>
    </source>
</evidence>
<dbReference type="InterPro" id="IPR051785">
    <property type="entry name" value="MMCE/EMCE_epimerase"/>
</dbReference>
<proteinExistence type="predicted"/>
<dbReference type="PROSITE" id="PS51819">
    <property type="entry name" value="VOC"/>
    <property type="match status" value="1"/>
</dbReference>
<dbReference type="PANTHER" id="PTHR43048">
    <property type="entry name" value="METHYLMALONYL-COA EPIMERASE"/>
    <property type="match status" value="1"/>
</dbReference>
<accession>A0A1P9WZB0</accession>
<dbReference type="InterPro" id="IPR037523">
    <property type="entry name" value="VOC_core"/>
</dbReference>
<dbReference type="GO" id="GO:0046491">
    <property type="term" value="P:L-methylmalonyl-CoA metabolic process"/>
    <property type="evidence" value="ECO:0007669"/>
    <property type="project" value="TreeGrafter"/>
</dbReference>
<dbReference type="Proteomes" id="UP000187941">
    <property type="component" value="Chromosome"/>
</dbReference>
<keyword evidence="1" id="KW-0479">Metal-binding</keyword>
<dbReference type="Gene3D" id="3.10.180.10">
    <property type="entry name" value="2,3-Dihydroxybiphenyl 1,2-Dioxygenase, domain 1"/>
    <property type="match status" value="1"/>
</dbReference>
<evidence type="ECO:0000256" key="1">
    <source>
        <dbReference type="ARBA" id="ARBA00022723"/>
    </source>
</evidence>
<dbReference type="GO" id="GO:0046872">
    <property type="term" value="F:metal ion binding"/>
    <property type="evidence" value="ECO:0007669"/>
    <property type="project" value="UniProtKB-KW"/>
</dbReference>
<reference evidence="3 4" key="1">
    <citation type="submission" date="2016-01" db="EMBL/GenBank/DDBJ databases">
        <authorList>
            <person name="Oliw E.H."/>
        </authorList>
    </citation>
    <scope>NUCLEOTIDE SEQUENCE [LARGE SCALE GENOMIC DNA]</scope>
    <source>
        <strain evidence="3 4">DY10</strain>
    </source>
</reference>
<feature type="domain" description="VOC" evidence="2">
    <location>
        <begin position="9"/>
        <end position="127"/>
    </location>
</feature>
<dbReference type="GO" id="GO:0004493">
    <property type="term" value="F:methylmalonyl-CoA epimerase activity"/>
    <property type="evidence" value="ECO:0007669"/>
    <property type="project" value="TreeGrafter"/>
</dbReference>
<dbReference type="KEGG" id="smon:AWR27_16135"/>
<dbReference type="EMBL" id="CP014263">
    <property type="protein sequence ID" value="AQG80716.1"/>
    <property type="molecule type" value="Genomic_DNA"/>
</dbReference>
<organism evidence="3 4">
    <name type="scientific">Spirosoma montaniterrae</name>
    <dbReference type="NCBI Taxonomy" id="1178516"/>
    <lineage>
        <taxon>Bacteria</taxon>
        <taxon>Pseudomonadati</taxon>
        <taxon>Bacteroidota</taxon>
        <taxon>Cytophagia</taxon>
        <taxon>Cytophagales</taxon>
        <taxon>Cytophagaceae</taxon>
        <taxon>Spirosoma</taxon>
    </lineage>
</organism>
<name>A0A1P9WZB0_9BACT</name>
<dbReference type="InterPro" id="IPR029068">
    <property type="entry name" value="Glyas_Bleomycin-R_OHBP_Dase"/>
</dbReference>
<dbReference type="PANTHER" id="PTHR43048:SF3">
    <property type="entry name" value="METHYLMALONYL-COA EPIMERASE, MITOCHONDRIAL"/>
    <property type="match status" value="1"/>
</dbReference>
<dbReference type="SUPFAM" id="SSF54593">
    <property type="entry name" value="Glyoxalase/Bleomycin resistance protein/Dihydroxybiphenyl dioxygenase"/>
    <property type="match status" value="1"/>
</dbReference>
<sequence length="131" mass="14836">MTNPFKIRGLDHPAVAANNVDELADWYCTVLGYERHFRDDRPIWLLKAEDGTILEILPKDNNPRPVRTNLTPGWSHVAFKVDDIEAAIEHLDSHHIKWSSVLSPATGGGRVRTFFDPEGNVLQILQRDANL</sequence>
<dbReference type="InterPro" id="IPR004360">
    <property type="entry name" value="Glyas_Fos-R_dOase_dom"/>
</dbReference>